<dbReference type="Proteomes" id="UP001499843">
    <property type="component" value="Unassembled WGS sequence"/>
</dbReference>
<dbReference type="SUPFAM" id="SSF52038">
    <property type="entry name" value="Barstar-related"/>
    <property type="match status" value="1"/>
</dbReference>
<accession>A0ABP5PV05</accession>
<sequence>MDSREPKFLLIDGDGRVLGACLDADGLFVEPVDSDEPVTVEILGCLATRRLRDYLEGSKRYRLRNPLWLEGLRMLDAAGEPLVDFWVSEIIEWRPSRLGAERVDIVADWGYDSPRAGARHIWERWWRGRPDRVNQWAVYGAEGRREWLSIVGRALGKESRRVDRLPGHVYHLDGRHITDECSFYLAMGEAINGPGGYFGWNLDALNDCLRGGAGKPFTLIWSDAHVARRSLTGVIWTILEEHRVEVVSR</sequence>
<keyword evidence="4" id="KW-1185">Reference proteome</keyword>
<reference evidence="4" key="1">
    <citation type="journal article" date="2019" name="Int. J. Syst. Evol. Microbiol.">
        <title>The Global Catalogue of Microorganisms (GCM) 10K type strain sequencing project: providing services to taxonomists for standard genome sequencing and annotation.</title>
        <authorList>
            <consortium name="The Broad Institute Genomics Platform"/>
            <consortium name="The Broad Institute Genome Sequencing Center for Infectious Disease"/>
            <person name="Wu L."/>
            <person name="Ma J."/>
        </authorList>
    </citation>
    <scope>NUCLEOTIDE SEQUENCE [LARGE SCALE GENOMIC DNA]</scope>
    <source>
        <strain evidence="4">JCM 16114</strain>
    </source>
</reference>
<dbReference type="EMBL" id="BAAAQX010000051">
    <property type="protein sequence ID" value="GAA2215554.1"/>
    <property type="molecule type" value="Genomic_DNA"/>
</dbReference>
<dbReference type="Pfam" id="PF01337">
    <property type="entry name" value="Barstar"/>
    <property type="match status" value="1"/>
</dbReference>
<name>A0ABP5PV05_9ACTN</name>
<evidence type="ECO:0000313" key="4">
    <source>
        <dbReference type="Proteomes" id="UP001499843"/>
    </source>
</evidence>
<comment type="caution">
    <text evidence="3">The sequence shown here is derived from an EMBL/GenBank/DDBJ whole genome shotgun (WGS) entry which is preliminary data.</text>
</comment>
<dbReference type="Gene3D" id="3.30.370.10">
    <property type="entry name" value="Barstar-like"/>
    <property type="match status" value="1"/>
</dbReference>
<comment type="similarity">
    <text evidence="1">Belongs to the barstar family.</text>
</comment>
<dbReference type="RefSeq" id="WP_344494376.1">
    <property type="nucleotide sequence ID" value="NZ_BAAAQX010000051.1"/>
</dbReference>
<evidence type="ECO:0000256" key="1">
    <source>
        <dbReference type="ARBA" id="ARBA00006845"/>
    </source>
</evidence>
<protein>
    <submittedName>
        <fullName evidence="3">Barstar family protein</fullName>
    </submittedName>
</protein>
<evidence type="ECO:0000313" key="3">
    <source>
        <dbReference type="EMBL" id="GAA2215554.1"/>
    </source>
</evidence>
<feature type="domain" description="Barstar (barnase inhibitor)" evidence="2">
    <location>
        <begin position="168"/>
        <end position="231"/>
    </location>
</feature>
<organism evidence="3 4">
    <name type="scientific">Nonomuraea monospora</name>
    <dbReference type="NCBI Taxonomy" id="568818"/>
    <lineage>
        <taxon>Bacteria</taxon>
        <taxon>Bacillati</taxon>
        <taxon>Actinomycetota</taxon>
        <taxon>Actinomycetes</taxon>
        <taxon>Streptosporangiales</taxon>
        <taxon>Streptosporangiaceae</taxon>
        <taxon>Nonomuraea</taxon>
    </lineage>
</organism>
<gene>
    <name evidence="3" type="ORF">GCM10009850_110220</name>
</gene>
<evidence type="ECO:0000259" key="2">
    <source>
        <dbReference type="Pfam" id="PF01337"/>
    </source>
</evidence>
<dbReference type="InterPro" id="IPR000468">
    <property type="entry name" value="Barstar"/>
</dbReference>
<dbReference type="InterPro" id="IPR035905">
    <property type="entry name" value="Barstar-like_sf"/>
</dbReference>
<proteinExistence type="inferred from homology"/>